<comment type="subcellular location">
    <subcellularLocation>
        <location evidence="1">Periplasm</location>
    </subcellularLocation>
</comment>
<proteinExistence type="predicted"/>
<dbReference type="Gene3D" id="2.70.98.70">
    <property type="match status" value="1"/>
</dbReference>
<evidence type="ECO:0000259" key="7">
    <source>
        <dbReference type="Pfam" id="PF07940"/>
    </source>
</evidence>
<dbReference type="SUPFAM" id="SSF48230">
    <property type="entry name" value="Chondroitin AC/alginate lyase"/>
    <property type="match status" value="1"/>
</dbReference>
<keyword evidence="4 8" id="KW-0456">Lyase</keyword>
<dbReference type="InterPro" id="IPR008397">
    <property type="entry name" value="Alginate_lyase_dom"/>
</dbReference>
<accession>A0A1G9RWH4</accession>
<name>A0A1G9RWH4_9FLAO</name>
<dbReference type="Gene3D" id="1.50.10.100">
    <property type="entry name" value="Chondroitin AC/alginate lyase"/>
    <property type="match status" value="1"/>
</dbReference>
<dbReference type="STRING" id="192904.SAMN04488514_1073"/>
<feature type="signal peptide" evidence="5">
    <location>
        <begin position="1"/>
        <end position="28"/>
    </location>
</feature>
<dbReference type="Pfam" id="PF07940">
    <property type="entry name" value="Hepar_II_III_C"/>
    <property type="match status" value="1"/>
</dbReference>
<evidence type="ECO:0000256" key="4">
    <source>
        <dbReference type="ARBA" id="ARBA00023239"/>
    </source>
</evidence>
<keyword evidence="2 5" id="KW-0732">Signal</keyword>
<evidence type="ECO:0000313" key="9">
    <source>
        <dbReference type="Proteomes" id="UP000199440"/>
    </source>
</evidence>
<dbReference type="PANTHER" id="PTHR39210:SF1">
    <property type="entry name" value="HEPARIN-SULFATE LYASE"/>
    <property type="match status" value="1"/>
</dbReference>
<feature type="domain" description="Alginate lyase" evidence="6">
    <location>
        <begin position="112"/>
        <end position="336"/>
    </location>
</feature>
<evidence type="ECO:0000256" key="1">
    <source>
        <dbReference type="ARBA" id="ARBA00004418"/>
    </source>
</evidence>
<dbReference type="InterPro" id="IPR012480">
    <property type="entry name" value="Hepar_II_III_C"/>
</dbReference>
<dbReference type="AlphaFoldDB" id="A0A1G9RWH4"/>
<keyword evidence="3" id="KW-0574">Periplasm</keyword>
<feature type="chain" id="PRO_5011569444" evidence="5">
    <location>
        <begin position="29"/>
        <end position="765"/>
    </location>
</feature>
<reference evidence="8 9" key="1">
    <citation type="submission" date="2016-10" db="EMBL/GenBank/DDBJ databases">
        <authorList>
            <person name="de Groot N.N."/>
        </authorList>
    </citation>
    <scope>NUCLEOTIDE SEQUENCE [LARGE SCALE GENOMIC DNA]</scope>
    <source>
        <strain evidence="8 9">DSM 19886</strain>
    </source>
</reference>
<feature type="domain" description="Heparinase II/III-like C-terminal" evidence="7">
    <location>
        <begin position="410"/>
        <end position="668"/>
    </location>
</feature>
<evidence type="ECO:0000313" key="8">
    <source>
        <dbReference type="EMBL" id="SDM27581.1"/>
    </source>
</evidence>
<evidence type="ECO:0000256" key="2">
    <source>
        <dbReference type="ARBA" id="ARBA00022729"/>
    </source>
</evidence>
<protein>
    <submittedName>
        <fullName evidence="8">Alginate lyase</fullName>
    </submittedName>
</protein>
<dbReference type="InterPro" id="IPR008929">
    <property type="entry name" value="Chondroitin_lyas"/>
</dbReference>
<dbReference type="RefSeq" id="WP_245731462.1">
    <property type="nucleotide sequence ID" value="NZ_FNGV01000007.1"/>
</dbReference>
<gene>
    <name evidence="8" type="ORF">SAMN04488514_1073</name>
</gene>
<dbReference type="GO" id="GO:0016829">
    <property type="term" value="F:lyase activity"/>
    <property type="evidence" value="ECO:0007669"/>
    <property type="project" value="UniProtKB-KW"/>
</dbReference>
<evidence type="ECO:0000256" key="3">
    <source>
        <dbReference type="ARBA" id="ARBA00022764"/>
    </source>
</evidence>
<evidence type="ECO:0000256" key="5">
    <source>
        <dbReference type="SAM" id="SignalP"/>
    </source>
</evidence>
<dbReference type="Proteomes" id="UP000199440">
    <property type="component" value="Unassembled WGS sequence"/>
</dbReference>
<dbReference type="PROSITE" id="PS51257">
    <property type="entry name" value="PROKAR_LIPOPROTEIN"/>
    <property type="match status" value="1"/>
</dbReference>
<dbReference type="GO" id="GO:0042597">
    <property type="term" value="C:periplasmic space"/>
    <property type="evidence" value="ECO:0007669"/>
    <property type="project" value="UniProtKB-SubCell"/>
</dbReference>
<organism evidence="8 9">
    <name type="scientific">Kriegella aquimaris</name>
    <dbReference type="NCBI Taxonomy" id="192904"/>
    <lineage>
        <taxon>Bacteria</taxon>
        <taxon>Pseudomonadati</taxon>
        <taxon>Bacteroidota</taxon>
        <taxon>Flavobacteriia</taxon>
        <taxon>Flavobacteriales</taxon>
        <taxon>Flavobacteriaceae</taxon>
        <taxon>Kriegella</taxon>
    </lineage>
</organism>
<dbReference type="EMBL" id="FNGV01000007">
    <property type="protein sequence ID" value="SDM27581.1"/>
    <property type="molecule type" value="Genomic_DNA"/>
</dbReference>
<keyword evidence="9" id="KW-1185">Reference proteome</keyword>
<dbReference type="PANTHER" id="PTHR39210">
    <property type="entry name" value="HEPARIN-SULFATE LYASE"/>
    <property type="match status" value="1"/>
</dbReference>
<evidence type="ECO:0000259" key="6">
    <source>
        <dbReference type="Pfam" id="PF05426"/>
    </source>
</evidence>
<sequence length="765" mass="86770">MKSNNKSRSIPIIAFLFMFMIIGCKAQATTVHVDKKTVSAGDHPKLILTKAGVESIRQELGKVPLFDTSLKNVKEDVDKEIAQGIDTPIPKDFSGGYTHLRHKQNFLTLKMAGILYQLLEDEKYAVYVRDMLFQYEAMYKDLPVHPKERSYARGKLFWQCLNDSNWLVYVSQAYDCVYDYLSQKEREQLEKNLFRPFADFISIENPQFYNRVHNHSTWGNAAVGMIGLVMNDDELIQRALYGIKDAKIDIQAKDNDGGLIYTEGKAGFLANVDDPFSPEGYYTEGPYYQRYAMYPFLIFAQGLHNVRPDIKIFEYKDSVLLKSVNALINLSDADGEFFPLNDGQKGMSYYSREVITAVDISYKFGGKNPQLLSIAEKQGHVLLDDSGLAVAIGIREGKAKPFVKKSINLTDGSDGKQGGVGILRYGNEDLTLVFKYAAQGLSHGHYDKLSFSMFEKGDELLQDYGLARFVNIGQKGGGNYLKENQSYAKQSIAHNTLIQNEVSHFKGEYEIGSKHHSELYFFDTANSEVQVVSTIEKNAYPGTEIHRTMAMIKSANFEKPFVLDIMKIKSDSENQYDLPFHFMGQMIEVNFENTAPATLNVLGKDNGYQHLWLEGQGKPVSDNAKLLWLNAGKFYTLTSTVNKTDEFLFTRIGANDPDFNLRRDAAFIIRRKKSKNTIFVSVIEPHGSYSTVSELALNSNSNIAEVKVRYDDENYTALTIEDVEGNLQLFILSNEDASQTKEHKLKIDDKEYRWTGPYHYSNLNK</sequence>
<dbReference type="Pfam" id="PF05426">
    <property type="entry name" value="Alginate_lyase"/>
    <property type="match status" value="1"/>
</dbReference>